<keyword evidence="4 8" id="KW-0812">Transmembrane</keyword>
<evidence type="ECO:0000256" key="1">
    <source>
        <dbReference type="ARBA" id="ARBA00004571"/>
    </source>
</evidence>
<keyword evidence="7 8" id="KW-0998">Cell outer membrane</keyword>
<evidence type="ECO:0000256" key="7">
    <source>
        <dbReference type="ARBA" id="ARBA00023237"/>
    </source>
</evidence>
<dbReference type="GO" id="GO:0044718">
    <property type="term" value="P:siderophore transmembrane transport"/>
    <property type="evidence" value="ECO:0007669"/>
    <property type="project" value="TreeGrafter"/>
</dbReference>
<feature type="chain" id="PRO_5042153666" evidence="10">
    <location>
        <begin position="34"/>
        <end position="724"/>
    </location>
</feature>
<evidence type="ECO:0000256" key="4">
    <source>
        <dbReference type="ARBA" id="ARBA00022692"/>
    </source>
</evidence>
<evidence type="ECO:0000256" key="10">
    <source>
        <dbReference type="SAM" id="SignalP"/>
    </source>
</evidence>
<name>A0AAE3HKJ2_9GAMM</name>
<keyword evidence="5 9" id="KW-0798">TonB box</keyword>
<organism evidence="13 14">
    <name type="scientific">Methylohalomonas lacus</name>
    <dbReference type="NCBI Taxonomy" id="398773"/>
    <lineage>
        <taxon>Bacteria</taxon>
        <taxon>Pseudomonadati</taxon>
        <taxon>Pseudomonadota</taxon>
        <taxon>Gammaproteobacteria</taxon>
        <taxon>Methylohalomonadales</taxon>
        <taxon>Methylohalomonadaceae</taxon>
        <taxon>Methylohalomonas</taxon>
    </lineage>
</organism>
<keyword evidence="6 8" id="KW-0472">Membrane</keyword>
<evidence type="ECO:0000259" key="12">
    <source>
        <dbReference type="Pfam" id="PF07715"/>
    </source>
</evidence>
<dbReference type="PROSITE" id="PS52016">
    <property type="entry name" value="TONB_DEPENDENT_REC_3"/>
    <property type="match status" value="1"/>
</dbReference>
<evidence type="ECO:0000256" key="2">
    <source>
        <dbReference type="ARBA" id="ARBA00022448"/>
    </source>
</evidence>
<gene>
    <name evidence="13" type="ORF">J2T55_001511</name>
</gene>
<evidence type="ECO:0000256" key="6">
    <source>
        <dbReference type="ARBA" id="ARBA00023136"/>
    </source>
</evidence>
<feature type="domain" description="TonB-dependent receptor-like beta-barrel" evidence="11">
    <location>
        <begin position="288"/>
        <end position="689"/>
    </location>
</feature>
<comment type="subcellular location">
    <subcellularLocation>
        <location evidence="1 8">Cell outer membrane</location>
        <topology evidence="1 8">Multi-pass membrane protein</topology>
    </subcellularLocation>
</comment>
<dbReference type="AlphaFoldDB" id="A0AAE3HKJ2"/>
<dbReference type="InterPro" id="IPR036942">
    <property type="entry name" value="Beta-barrel_TonB_sf"/>
</dbReference>
<dbReference type="GO" id="GO:0015344">
    <property type="term" value="F:siderophore uptake transmembrane transporter activity"/>
    <property type="evidence" value="ECO:0007669"/>
    <property type="project" value="TreeGrafter"/>
</dbReference>
<dbReference type="Proteomes" id="UP001204445">
    <property type="component" value="Unassembled WGS sequence"/>
</dbReference>
<dbReference type="CDD" id="cd01347">
    <property type="entry name" value="ligand_gated_channel"/>
    <property type="match status" value="1"/>
</dbReference>
<reference evidence="13" key="1">
    <citation type="submission" date="2022-08" db="EMBL/GenBank/DDBJ databases">
        <title>Genomic Encyclopedia of Type Strains, Phase III (KMG-III): the genomes of soil and plant-associated and newly described type strains.</title>
        <authorList>
            <person name="Whitman W."/>
        </authorList>
    </citation>
    <scope>NUCLEOTIDE SEQUENCE</scope>
    <source>
        <strain evidence="13">HMT 1</strain>
    </source>
</reference>
<dbReference type="EMBL" id="JANUCT010000009">
    <property type="protein sequence ID" value="MCS3903485.1"/>
    <property type="molecule type" value="Genomic_DNA"/>
</dbReference>
<dbReference type="SUPFAM" id="SSF56935">
    <property type="entry name" value="Porins"/>
    <property type="match status" value="1"/>
</dbReference>
<evidence type="ECO:0000256" key="8">
    <source>
        <dbReference type="PROSITE-ProRule" id="PRU01360"/>
    </source>
</evidence>
<comment type="similarity">
    <text evidence="8 9">Belongs to the TonB-dependent receptor family.</text>
</comment>
<protein>
    <submittedName>
        <fullName evidence="13">Iron complex outermembrane receptor protein</fullName>
    </submittedName>
</protein>
<feature type="domain" description="TonB-dependent receptor plug" evidence="12">
    <location>
        <begin position="58"/>
        <end position="161"/>
    </location>
</feature>
<evidence type="ECO:0000259" key="11">
    <source>
        <dbReference type="Pfam" id="PF00593"/>
    </source>
</evidence>
<keyword evidence="3 8" id="KW-1134">Transmembrane beta strand</keyword>
<keyword evidence="14" id="KW-1185">Reference proteome</keyword>
<dbReference type="Pfam" id="PF07715">
    <property type="entry name" value="Plug"/>
    <property type="match status" value="1"/>
</dbReference>
<evidence type="ECO:0000313" key="13">
    <source>
        <dbReference type="EMBL" id="MCS3903485.1"/>
    </source>
</evidence>
<keyword evidence="10" id="KW-0732">Signal</keyword>
<dbReference type="Pfam" id="PF00593">
    <property type="entry name" value="TonB_dep_Rec_b-barrel"/>
    <property type="match status" value="1"/>
</dbReference>
<dbReference type="Gene3D" id="2.40.170.20">
    <property type="entry name" value="TonB-dependent receptor, beta-barrel domain"/>
    <property type="match status" value="1"/>
</dbReference>
<dbReference type="PANTHER" id="PTHR30069">
    <property type="entry name" value="TONB-DEPENDENT OUTER MEMBRANE RECEPTOR"/>
    <property type="match status" value="1"/>
</dbReference>
<evidence type="ECO:0000256" key="3">
    <source>
        <dbReference type="ARBA" id="ARBA00022452"/>
    </source>
</evidence>
<comment type="caution">
    <text evidence="13">The sequence shown here is derived from an EMBL/GenBank/DDBJ whole genome shotgun (WGS) entry which is preliminary data.</text>
</comment>
<evidence type="ECO:0000313" key="14">
    <source>
        <dbReference type="Proteomes" id="UP001204445"/>
    </source>
</evidence>
<accession>A0AAE3HKJ2</accession>
<evidence type="ECO:0000256" key="9">
    <source>
        <dbReference type="RuleBase" id="RU003357"/>
    </source>
</evidence>
<keyword evidence="2 8" id="KW-0813">Transport</keyword>
<proteinExistence type="inferred from homology"/>
<evidence type="ECO:0000256" key="5">
    <source>
        <dbReference type="ARBA" id="ARBA00023077"/>
    </source>
</evidence>
<dbReference type="InterPro" id="IPR037066">
    <property type="entry name" value="Plug_dom_sf"/>
</dbReference>
<feature type="signal peptide" evidence="10">
    <location>
        <begin position="1"/>
        <end position="33"/>
    </location>
</feature>
<dbReference type="InterPro" id="IPR012910">
    <property type="entry name" value="Plug_dom"/>
</dbReference>
<dbReference type="GO" id="GO:0009279">
    <property type="term" value="C:cell outer membrane"/>
    <property type="evidence" value="ECO:0007669"/>
    <property type="project" value="UniProtKB-SubCell"/>
</dbReference>
<dbReference type="InterPro" id="IPR039426">
    <property type="entry name" value="TonB-dep_rcpt-like"/>
</dbReference>
<dbReference type="Gene3D" id="2.170.130.10">
    <property type="entry name" value="TonB-dependent receptor, plug domain"/>
    <property type="match status" value="1"/>
</dbReference>
<dbReference type="PANTHER" id="PTHR30069:SF42">
    <property type="entry name" value="FERRIC AEROBACTIN RECEPTOR"/>
    <property type="match status" value="1"/>
</dbReference>
<keyword evidence="13" id="KW-0675">Receptor</keyword>
<dbReference type="RefSeq" id="WP_259055284.1">
    <property type="nucleotide sequence ID" value="NZ_JANUCT010000009.1"/>
</dbReference>
<dbReference type="InterPro" id="IPR000531">
    <property type="entry name" value="Beta-barrel_TonB"/>
</dbReference>
<sequence>MLERCPNNVILKKKIVVSMTLCSALALPQSLLAQSTADDNANALSEVVVSATRSETPVSKLTRSVTVIDREEIETQASLDQDLGSILAQTVPGMSPSTEALSNFGQSLRGRNFQVLIDGVPQSTPLRDGFRDLNTINPAAIERIEIVRGGTAVYGFDAGGGLVNIITKKPSDQKLAGYSEAGVSFSTEHIDSSGELTTNHRVSGTSGQLDYLASGAFTTRDDRFDSKGRRIPPDPQGNQVGLADSDEYNLIGKIGYNFDNNRQRIDAMVNYYDIEQETDYVGGYFGAFGAPSLSTTNSDPLPNSRRTPAIPIDDAIPGSTNSIDPGTENIVANINYMHDDFLGNKLKLNTYYGDQAASFSKFPGSPQSEIKSEKLGARLTIDTPLDFDGYKANVMWGMDYINDETSQIQFGPNATDPVTLDEDAIAGFAELELPLGEYGLLRGGVRHEDINIDAATIQQNRSGNTVLGGELELSETLFNLSTVFYLTDYLDLFASYSEGFSLSDIARTLDDAGTFGAGETLRASDFETKAEQVDNYEIGLRGYNGPWQYSIVGFYSESDDGATFNQSNQTVLIQRASEKIWGIEGSMDYRFNSRWKAGGTFSWADGEVETANGDVDLPNTRISPEKLTAYIDYSPTKEWMNRLQFQYIGDRSTDISGFGHGDVDSYTVVDLVSRVAIGPGHLRLTAENLFNENYFPAVNQAFDTVYAYAKGPGRRVGLSYAVSW</sequence>